<reference evidence="2" key="1">
    <citation type="journal article" name="BMC Genomics">
        <title>Long-read sequencing and de novo genome assembly of marine medaka (Oryzias melastigma).</title>
        <authorList>
            <person name="Liang P."/>
            <person name="Saqib H.S.A."/>
            <person name="Ni X."/>
            <person name="Shen Y."/>
        </authorList>
    </citation>
    <scope>NUCLEOTIDE SEQUENCE</scope>
    <source>
        <strain evidence="2">Bigg-433</strain>
    </source>
</reference>
<name>A0A834CBE0_ORYME</name>
<gene>
    <name evidence="2" type="ORF">FQA47_015326</name>
</gene>
<organism evidence="2 3">
    <name type="scientific">Oryzias melastigma</name>
    <name type="common">Marine medaka</name>
    <dbReference type="NCBI Taxonomy" id="30732"/>
    <lineage>
        <taxon>Eukaryota</taxon>
        <taxon>Metazoa</taxon>
        <taxon>Chordata</taxon>
        <taxon>Craniata</taxon>
        <taxon>Vertebrata</taxon>
        <taxon>Euteleostomi</taxon>
        <taxon>Actinopterygii</taxon>
        <taxon>Neopterygii</taxon>
        <taxon>Teleostei</taxon>
        <taxon>Neoteleostei</taxon>
        <taxon>Acanthomorphata</taxon>
        <taxon>Ovalentaria</taxon>
        <taxon>Atherinomorphae</taxon>
        <taxon>Beloniformes</taxon>
        <taxon>Adrianichthyidae</taxon>
        <taxon>Oryziinae</taxon>
        <taxon>Oryzias</taxon>
    </lineage>
</organism>
<dbReference type="AlphaFoldDB" id="A0A834CBE0"/>
<evidence type="ECO:0000256" key="1">
    <source>
        <dbReference type="SAM" id="MobiDB-lite"/>
    </source>
</evidence>
<comment type="caution">
    <text evidence="2">The sequence shown here is derived from an EMBL/GenBank/DDBJ whole genome shotgun (WGS) entry which is preliminary data.</text>
</comment>
<feature type="region of interest" description="Disordered" evidence="1">
    <location>
        <begin position="1"/>
        <end position="42"/>
    </location>
</feature>
<proteinExistence type="predicted"/>
<dbReference type="Proteomes" id="UP000646548">
    <property type="component" value="Unassembled WGS sequence"/>
</dbReference>
<sequence>MEKGEGDKTKKRESRGPGEDDWSREVQDNEVRESELDVDEEPDAANVRINLSSISCEEEQPFPALAPKAFFCLKQTTRPRYWCIRIVCNPYPFTTLEKYLWRVVLPGLTETYAADMKQGLVHC</sequence>
<accession>A0A834CBE0</accession>
<evidence type="ECO:0000313" key="2">
    <source>
        <dbReference type="EMBL" id="KAF6723461.1"/>
    </source>
</evidence>
<dbReference type="EMBL" id="WKFB01000425">
    <property type="protein sequence ID" value="KAF6723461.1"/>
    <property type="molecule type" value="Genomic_DNA"/>
</dbReference>
<protein>
    <submittedName>
        <fullName evidence="2">Voltage-dependent T-type calcium channel subunit alpha-1H</fullName>
    </submittedName>
</protein>
<feature type="compositionally biased region" description="Basic and acidic residues" evidence="1">
    <location>
        <begin position="1"/>
        <end position="35"/>
    </location>
</feature>
<evidence type="ECO:0000313" key="3">
    <source>
        <dbReference type="Proteomes" id="UP000646548"/>
    </source>
</evidence>